<dbReference type="PANTHER" id="PTHR33337">
    <property type="entry name" value="GFA DOMAIN-CONTAINING PROTEIN"/>
    <property type="match status" value="1"/>
</dbReference>
<dbReference type="SUPFAM" id="SSF51316">
    <property type="entry name" value="Mss4-like"/>
    <property type="match status" value="1"/>
</dbReference>
<dbReference type="OrthoDB" id="9807246at2"/>
<protein>
    <submittedName>
        <fullName evidence="6">Uncharacterized conserved protein</fullName>
    </submittedName>
</protein>
<feature type="domain" description="CENP-V/GFA" evidence="5">
    <location>
        <begin position="11"/>
        <end position="128"/>
    </location>
</feature>
<organism evidence="6 7">
    <name type="scientific">Citreimonas salinaria</name>
    <dbReference type="NCBI Taxonomy" id="321339"/>
    <lineage>
        <taxon>Bacteria</taxon>
        <taxon>Pseudomonadati</taxon>
        <taxon>Pseudomonadota</taxon>
        <taxon>Alphaproteobacteria</taxon>
        <taxon>Rhodobacterales</taxon>
        <taxon>Roseobacteraceae</taxon>
        <taxon>Citreimonas</taxon>
    </lineage>
</organism>
<evidence type="ECO:0000256" key="4">
    <source>
        <dbReference type="ARBA" id="ARBA00023239"/>
    </source>
</evidence>
<dbReference type="InterPro" id="IPR011057">
    <property type="entry name" value="Mss4-like_sf"/>
</dbReference>
<sequence length="155" mass="16616">MPDITLPDLPLTGGCQCGAVRYAIGSAPLTFYVCHCTDCQRQSGSAFGESLQVRVADLDAQGDTAAFERVAGSGRRMRCTFCPACGTRLWHARAEGSDFASLKAGTLDDTGWLRPAAHIFTASRQPWVALTPAPLAYEGRPDMEAMRRAFAAMLG</sequence>
<evidence type="ECO:0000259" key="5">
    <source>
        <dbReference type="PROSITE" id="PS51891"/>
    </source>
</evidence>
<dbReference type="Gene3D" id="3.90.1590.10">
    <property type="entry name" value="glutathione-dependent formaldehyde- activating enzyme (gfa)"/>
    <property type="match status" value="1"/>
</dbReference>
<dbReference type="Proteomes" id="UP000199286">
    <property type="component" value="Unassembled WGS sequence"/>
</dbReference>
<keyword evidence="3" id="KW-0862">Zinc</keyword>
<evidence type="ECO:0000313" key="7">
    <source>
        <dbReference type="Proteomes" id="UP000199286"/>
    </source>
</evidence>
<dbReference type="RefSeq" id="WP_089884099.1">
    <property type="nucleotide sequence ID" value="NZ_FNPF01000012.1"/>
</dbReference>
<gene>
    <name evidence="6" type="ORF">SAMN05444340_11244</name>
</gene>
<dbReference type="GO" id="GO:0016846">
    <property type="term" value="F:carbon-sulfur lyase activity"/>
    <property type="evidence" value="ECO:0007669"/>
    <property type="project" value="InterPro"/>
</dbReference>
<dbReference type="GO" id="GO:0046872">
    <property type="term" value="F:metal ion binding"/>
    <property type="evidence" value="ECO:0007669"/>
    <property type="project" value="UniProtKB-KW"/>
</dbReference>
<dbReference type="AlphaFoldDB" id="A0A1H3LBD7"/>
<name>A0A1H3LBD7_9RHOB</name>
<evidence type="ECO:0000256" key="2">
    <source>
        <dbReference type="ARBA" id="ARBA00022723"/>
    </source>
</evidence>
<accession>A0A1H3LBD7</accession>
<dbReference type="InterPro" id="IPR006913">
    <property type="entry name" value="CENP-V/GFA"/>
</dbReference>
<dbReference type="PANTHER" id="PTHR33337:SF40">
    <property type="entry name" value="CENP-V_GFA DOMAIN-CONTAINING PROTEIN-RELATED"/>
    <property type="match status" value="1"/>
</dbReference>
<dbReference type="PROSITE" id="PS51891">
    <property type="entry name" value="CENP_V_GFA"/>
    <property type="match status" value="1"/>
</dbReference>
<dbReference type="STRING" id="321339.SAMN05444340_11244"/>
<keyword evidence="2" id="KW-0479">Metal-binding</keyword>
<keyword evidence="7" id="KW-1185">Reference proteome</keyword>
<dbReference type="Pfam" id="PF04828">
    <property type="entry name" value="GFA"/>
    <property type="match status" value="1"/>
</dbReference>
<dbReference type="EMBL" id="FNPF01000012">
    <property type="protein sequence ID" value="SDY61489.1"/>
    <property type="molecule type" value="Genomic_DNA"/>
</dbReference>
<evidence type="ECO:0000256" key="3">
    <source>
        <dbReference type="ARBA" id="ARBA00022833"/>
    </source>
</evidence>
<comment type="similarity">
    <text evidence="1">Belongs to the Gfa family.</text>
</comment>
<evidence type="ECO:0000256" key="1">
    <source>
        <dbReference type="ARBA" id="ARBA00005495"/>
    </source>
</evidence>
<evidence type="ECO:0000313" key="6">
    <source>
        <dbReference type="EMBL" id="SDY61489.1"/>
    </source>
</evidence>
<reference evidence="6 7" key="1">
    <citation type="submission" date="2016-10" db="EMBL/GenBank/DDBJ databases">
        <authorList>
            <person name="de Groot N.N."/>
        </authorList>
    </citation>
    <scope>NUCLEOTIDE SEQUENCE [LARGE SCALE GENOMIC DNA]</scope>
    <source>
        <strain evidence="6 7">DSM 26880</strain>
    </source>
</reference>
<keyword evidence="4" id="KW-0456">Lyase</keyword>
<proteinExistence type="inferred from homology"/>